<gene>
    <name evidence="2" type="ORF">NQ314_012025</name>
</gene>
<dbReference type="GO" id="GO:0006310">
    <property type="term" value="P:DNA recombination"/>
    <property type="evidence" value="ECO:0007669"/>
    <property type="project" value="UniProtKB-KW"/>
</dbReference>
<dbReference type="SUPFAM" id="SSF56349">
    <property type="entry name" value="DNA breaking-rejoining enzymes"/>
    <property type="match status" value="1"/>
</dbReference>
<proteinExistence type="predicted"/>
<name>A0AAV8XDP3_9CUCU</name>
<protein>
    <recommendedName>
        <fullName evidence="4">Tyr recombinase domain-containing protein</fullName>
    </recommendedName>
</protein>
<evidence type="ECO:0000313" key="2">
    <source>
        <dbReference type="EMBL" id="KAJ8937113.1"/>
    </source>
</evidence>
<dbReference type="EMBL" id="JANEYF010003350">
    <property type="protein sequence ID" value="KAJ8937113.1"/>
    <property type="molecule type" value="Genomic_DNA"/>
</dbReference>
<dbReference type="Proteomes" id="UP001162156">
    <property type="component" value="Unassembled WGS sequence"/>
</dbReference>
<organism evidence="2 3">
    <name type="scientific">Rhamnusium bicolor</name>
    <dbReference type="NCBI Taxonomy" id="1586634"/>
    <lineage>
        <taxon>Eukaryota</taxon>
        <taxon>Metazoa</taxon>
        <taxon>Ecdysozoa</taxon>
        <taxon>Arthropoda</taxon>
        <taxon>Hexapoda</taxon>
        <taxon>Insecta</taxon>
        <taxon>Pterygota</taxon>
        <taxon>Neoptera</taxon>
        <taxon>Endopterygota</taxon>
        <taxon>Coleoptera</taxon>
        <taxon>Polyphaga</taxon>
        <taxon>Cucujiformia</taxon>
        <taxon>Chrysomeloidea</taxon>
        <taxon>Cerambycidae</taxon>
        <taxon>Lepturinae</taxon>
        <taxon>Rhagiini</taxon>
        <taxon>Rhamnusium</taxon>
    </lineage>
</organism>
<dbReference type="InterPro" id="IPR011010">
    <property type="entry name" value="DNA_brk_join_enz"/>
</dbReference>
<evidence type="ECO:0000256" key="1">
    <source>
        <dbReference type="ARBA" id="ARBA00023172"/>
    </source>
</evidence>
<dbReference type="GO" id="GO:0015074">
    <property type="term" value="P:DNA integration"/>
    <property type="evidence" value="ECO:0007669"/>
    <property type="project" value="InterPro"/>
</dbReference>
<feature type="non-terminal residue" evidence="2">
    <location>
        <position position="1"/>
    </location>
</feature>
<dbReference type="GO" id="GO:0003677">
    <property type="term" value="F:DNA binding"/>
    <property type="evidence" value="ECO:0007669"/>
    <property type="project" value="InterPro"/>
</dbReference>
<comment type="caution">
    <text evidence="2">The sequence shown here is derived from an EMBL/GenBank/DDBJ whole genome shotgun (WGS) entry which is preliminary data.</text>
</comment>
<accession>A0AAV8XDP3</accession>
<evidence type="ECO:0008006" key="4">
    <source>
        <dbReference type="Google" id="ProtNLM"/>
    </source>
</evidence>
<reference evidence="2" key="1">
    <citation type="journal article" date="2023" name="Insect Mol. Biol.">
        <title>Genome sequencing provides insights into the evolution of gene families encoding plant cell wall-degrading enzymes in longhorned beetles.</title>
        <authorList>
            <person name="Shin N.R."/>
            <person name="Okamura Y."/>
            <person name="Kirsch R."/>
            <person name="Pauchet Y."/>
        </authorList>
    </citation>
    <scope>NUCLEOTIDE SEQUENCE</scope>
    <source>
        <strain evidence="2">RBIC_L_NR</strain>
    </source>
</reference>
<dbReference type="PANTHER" id="PTHR35617">
    <property type="entry name" value="PHAGE_INTEGRASE DOMAIN-CONTAINING PROTEIN"/>
    <property type="match status" value="1"/>
</dbReference>
<keyword evidence="3" id="KW-1185">Reference proteome</keyword>
<dbReference type="PANTHER" id="PTHR35617:SF3">
    <property type="entry name" value="CORE-BINDING (CB) DOMAIN-CONTAINING PROTEIN"/>
    <property type="match status" value="1"/>
</dbReference>
<evidence type="ECO:0000313" key="3">
    <source>
        <dbReference type="Proteomes" id="UP001162156"/>
    </source>
</evidence>
<sequence length="627" mass="71581">GYTPTSTDPYPGSDEVIRQAHRIRDLSEDSVQVMLESLAVKTRKQYNCAYKAWWIICTYNMVPVFNAKVPHIISFFQKQLGDKAFRYGTFNSFRSALALILPGNVGEDPQIRRFLRGVARLRPQRPKYNFVWDPQKEKLVTLLALTTSQRMQTLSLIRTKNVIISEEGIQILISDPIKTSGPNSDQPCLKIPYFPKRPELCVASVLLTYIKKTSTLGDMSEEFLLLTLRSPHKRASSQTLSRWIKGTLSKGYTPTSTDPYPGSDEVIRQAHRIRDLSEDSVQVMLESLAIKTRKQYNCAYKAWWIICIYNMVPVFNAKVPHIISFFQKQLSDKAFRYGTFNSFRSALALILPGNVGEDPQIRRFLRGVARLRPQRPKYNFVWDPQKVLIYLTTYMPNEELSLKKLTEKLVTLLALTTSQRMQTLSLSRTKNVIISEEGIQILISDPIKTSGPNSDQPCLKIPYFPKRHELCVASVLLTYIEKTSTLGDMSEEFLLLTLRSPHKRASSQTLSRWIKGMLSKVGINTNIFTAYSTRHATSAAFRHGVSLELIRKTAGWSEKSKVFINYITVYCRVVKKMPPKRTANISNAQKQELVAFVEEHPQLVSGSLLETTLFNQLKVYGKNYKIP</sequence>
<dbReference type="Gene3D" id="1.10.443.10">
    <property type="entry name" value="Intergrase catalytic core"/>
    <property type="match status" value="1"/>
</dbReference>
<keyword evidence="1" id="KW-0233">DNA recombination</keyword>
<dbReference type="AlphaFoldDB" id="A0AAV8XDP3"/>
<dbReference type="InterPro" id="IPR013762">
    <property type="entry name" value="Integrase-like_cat_sf"/>
</dbReference>